<dbReference type="PROSITE" id="PS50143">
    <property type="entry name" value="BIR_REPEAT_2"/>
    <property type="match status" value="2"/>
</dbReference>
<dbReference type="SMART" id="SM00238">
    <property type="entry name" value="BIR"/>
    <property type="match status" value="2"/>
</dbReference>
<evidence type="ECO:0000256" key="4">
    <source>
        <dbReference type="ARBA" id="ARBA00022741"/>
    </source>
</evidence>
<feature type="domain" description="NACHT" evidence="7">
    <location>
        <begin position="311"/>
        <end position="398"/>
    </location>
</feature>
<dbReference type="CDD" id="cd00022">
    <property type="entry name" value="BIR"/>
    <property type="match status" value="2"/>
</dbReference>
<dbReference type="GO" id="GO:0070269">
    <property type="term" value="P:pyroptotic inflammatory response"/>
    <property type="evidence" value="ECO:0007669"/>
    <property type="project" value="TreeGrafter"/>
</dbReference>
<keyword evidence="5" id="KW-0862">Zinc</keyword>
<dbReference type="GO" id="GO:0005524">
    <property type="term" value="F:ATP binding"/>
    <property type="evidence" value="ECO:0007669"/>
    <property type="project" value="UniProtKB-KW"/>
</dbReference>
<dbReference type="InterPro" id="IPR001370">
    <property type="entry name" value="BIR_rpt"/>
</dbReference>
<dbReference type="Gene3D" id="1.10.1170.10">
    <property type="entry name" value="Inhibitor Of Apoptosis Protein (2mihbC-IAP-1), Chain A"/>
    <property type="match status" value="2"/>
</dbReference>
<dbReference type="PANTHER" id="PTHR46914:SF1">
    <property type="entry name" value="BACULOVIRAL IAP REPEAT-CONTAINING PROTEIN 1"/>
    <property type="match status" value="1"/>
</dbReference>
<evidence type="ECO:0000256" key="6">
    <source>
        <dbReference type="ARBA" id="ARBA00022840"/>
    </source>
</evidence>
<evidence type="ECO:0000256" key="2">
    <source>
        <dbReference type="ARBA" id="ARBA00022723"/>
    </source>
</evidence>
<gene>
    <name evidence="8" type="ORF">GDO81_002633</name>
</gene>
<dbReference type="InterPro" id="IPR032675">
    <property type="entry name" value="LRR_dom_sf"/>
</dbReference>
<dbReference type="Pfam" id="PF22524">
    <property type="entry name" value="WHD_Nlrc4"/>
    <property type="match status" value="1"/>
</dbReference>
<dbReference type="SUPFAM" id="SSF52047">
    <property type="entry name" value="RNI-like"/>
    <property type="match status" value="1"/>
</dbReference>
<evidence type="ECO:0000256" key="5">
    <source>
        <dbReference type="ARBA" id="ARBA00022833"/>
    </source>
</evidence>
<dbReference type="Gene3D" id="3.80.10.10">
    <property type="entry name" value="Ribonuclease Inhibitor"/>
    <property type="match status" value="1"/>
</dbReference>
<keyword evidence="6" id="KW-0067">ATP-binding</keyword>
<dbReference type="PANTHER" id="PTHR46914">
    <property type="entry name" value="BACULOVIRAL IAP REPEAT-CONTAINING PROTEIN 1"/>
    <property type="match status" value="1"/>
</dbReference>
<keyword evidence="9" id="KW-1185">Reference proteome</keyword>
<dbReference type="PROSITE" id="PS50837">
    <property type="entry name" value="NACHT"/>
    <property type="match status" value="1"/>
</dbReference>
<keyword evidence="2" id="KW-0479">Metal-binding</keyword>
<dbReference type="GO" id="GO:0043066">
    <property type="term" value="P:negative regulation of apoptotic process"/>
    <property type="evidence" value="ECO:0007669"/>
    <property type="project" value="InterPro"/>
</dbReference>
<protein>
    <recommendedName>
        <fullName evidence="7">NACHT domain-containing protein</fullName>
    </recommendedName>
</protein>
<accession>A0AAV7DLT3</accession>
<dbReference type="GO" id="GO:0042742">
    <property type="term" value="P:defense response to bacterium"/>
    <property type="evidence" value="ECO:0007669"/>
    <property type="project" value="TreeGrafter"/>
</dbReference>
<dbReference type="AlphaFoldDB" id="A0AAV7DLT3"/>
<dbReference type="GO" id="GO:0072557">
    <property type="term" value="C:IPAF inflammasome complex"/>
    <property type="evidence" value="ECO:0007669"/>
    <property type="project" value="TreeGrafter"/>
</dbReference>
<dbReference type="InterPro" id="IPR053882">
    <property type="entry name" value="Nlrc4-like_WHD"/>
</dbReference>
<dbReference type="InterPro" id="IPR040535">
    <property type="entry name" value="NLRC4_HD"/>
</dbReference>
<keyword evidence="4" id="KW-0547">Nucleotide-binding</keyword>
<proteinExistence type="predicted"/>
<keyword evidence="1" id="KW-0053">Apoptosis</keyword>
<dbReference type="GO" id="GO:0016045">
    <property type="term" value="P:detection of bacterium"/>
    <property type="evidence" value="ECO:0007669"/>
    <property type="project" value="TreeGrafter"/>
</dbReference>
<evidence type="ECO:0000259" key="7">
    <source>
        <dbReference type="PROSITE" id="PS50837"/>
    </source>
</evidence>
<sequence length="1243" mass="141866">MDLIHFSEFDSSHSPPLPSYMNHVDVERAIHRLEEQHRQIREQLPTQPNYSMRSEIKRLKSHWTLDPFSSWSPQELASAGFFRTGVGNSSQCFCCGLVLCAQSLTSTLMEKHEKFNPSCAFIQGQDVGNIPIYDIRVKPMEIIPEDVLESMGNEQNRQQSYSHWPVYALIKPSSLAEAGFFFTGTRDHVQCFSCGGCLGNWEENDDPWREHARWFPECKFLQSKKTNEEIQHFIRKSPNEQTQIHEKVDNLRKHLTEKYHDPTFCCASPFGDSVAVDLKSKFADISVMLKDTKNQPVRQLTLPDILSELNDITMIEGEANSGKTALLRKIAILWASGSCPILSRFSLVFYISLASTESHQTLSDIICQQLIGPSTSLTEESLGEITGKLKDKVLFLLDDYGVQDSTPKPVEELILKNPWNRLNLAVTMSTDKGRKLRQYARTIMSIQKFPLYSSIYLAKKLFPHDRKKIKAFMLELQTSPHFPPILTTPLMILAQCSSWNKYPDDNTTGDIHVFKEYVKYNISKFPSEIQAVNSQVSSCAELALQGLFKSQFNFTENDLRAADVDGDKAVRYGLLSKFTAQRLHPIYMFSNPSFQEFLAGKRLSELLESEKPEDLDKGLHYLHQINNFLKIIGPYCYFLNYATRISTKATLKIISYMFSLYGNPKALDCHLDSTEYLERHPELKLEEEGFFVILHKYNPINIDVILINLLTSLAIGSAVESQCLPDCAPIIMQFLTGKSFEFGVTLATNNSAEKILFFIEKYPECIGLLSSIKFNINAEKQQTPPDFSRLEGALQQYGVPTVERDYADAYLSLNDMKKKNEKLNNDCSEFYSVFPSQIVIMDSIIDSFRSIEGHKVPIFKIQVNEVNHDNFSNVDSEHFKVLFSISDSIELELNNCTDFVRHLAPAIEQHLSSFRKLCICDSYLTAEEQDHLICEIHNFCSLTDVTIYLLQNPEVLDHLPIEFGTLGKMKKLAFGCTSFDAGSTKFAPIIKNFADLEVLHLSLKHYEDGLMSSLAECKKLKELNFFGSFLRQDELALLAGALKNFTSMKILNLDRQIIFETEIAQTFAISLGSLVRLEKLWLPTGRGMALAAELIIDEFRFLPNLQFLVMTEILDDASITLLGKVARNGFLKRLQHLELQSNYGVTESGWMTFFETATDMPDLNFLNMVRMYSHPITSHATTVTSFVRFVSRMPSLITIWMLGWQLDKDDLRMFNNMKEKHPQSKSLELIWQIPLHVTPNIEN</sequence>
<dbReference type="PROSITE" id="PS01282">
    <property type="entry name" value="BIR_REPEAT_1"/>
    <property type="match status" value="1"/>
</dbReference>
<keyword evidence="3" id="KW-0677">Repeat</keyword>
<dbReference type="InterPro" id="IPR027417">
    <property type="entry name" value="P-loop_NTPase"/>
</dbReference>
<evidence type="ECO:0000313" key="9">
    <source>
        <dbReference type="Proteomes" id="UP000824782"/>
    </source>
</evidence>
<comment type="caution">
    <text evidence="8">The sequence shown here is derived from an EMBL/GenBank/DDBJ whole genome shotgun (WGS) entry which is preliminary data.</text>
</comment>
<dbReference type="EMBL" id="WNYA01000001">
    <property type="protein sequence ID" value="KAG8598494.1"/>
    <property type="molecule type" value="Genomic_DNA"/>
</dbReference>
<evidence type="ECO:0000256" key="1">
    <source>
        <dbReference type="ARBA" id="ARBA00022703"/>
    </source>
</evidence>
<dbReference type="GO" id="GO:0006915">
    <property type="term" value="P:apoptotic process"/>
    <property type="evidence" value="ECO:0007669"/>
    <property type="project" value="UniProtKB-KW"/>
</dbReference>
<name>A0AAV7DLT3_ENGPU</name>
<organism evidence="8 9">
    <name type="scientific">Engystomops pustulosus</name>
    <name type="common">Tungara frog</name>
    <name type="synonym">Physalaemus pustulosus</name>
    <dbReference type="NCBI Taxonomy" id="76066"/>
    <lineage>
        <taxon>Eukaryota</taxon>
        <taxon>Metazoa</taxon>
        <taxon>Chordata</taxon>
        <taxon>Craniata</taxon>
        <taxon>Vertebrata</taxon>
        <taxon>Euteleostomi</taxon>
        <taxon>Amphibia</taxon>
        <taxon>Batrachia</taxon>
        <taxon>Anura</taxon>
        <taxon>Neobatrachia</taxon>
        <taxon>Hyloidea</taxon>
        <taxon>Leptodactylidae</taxon>
        <taxon>Leiuperinae</taxon>
        <taxon>Engystomops</taxon>
    </lineage>
</organism>
<dbReference type="GO" id="GO:0043027">
    <property type="term" value="F:cysteine-type endopeptidase inhibitor activity involved in apoptotic process"/>
    <property type="evidence" value="ECO:0007669"/>
    <property type="project" value="InterPro"/>
</dbReference>
<dbReference type="Gene3D" id="3.40.50.300">
    <property type="entry name" value="P-loop containing nucleotide triphosphate hydrolases"/>
    <property type="match status" value="1"/>
</dbReference>
<dbReference type="Pfam" id="PF00653">
    <property type="entry name" value="BIR"/>
    <property type="match status" value="2"/>
</dbReference>
<dbReference type="Pfam" id="PF17889">
    <property type="entry name" value="NLRC4_HD"/>
    <property type="match status" value="1"/>
</dbReference>
<dbReference type="Pfam" id="PF05729">
    <property type="entry name" value="NACHT"/>
    <property type="match status" value="1"/>
</dbReference>
<evidence type="ECO:0000256" key="3">
    <source>
        <dbReference type="ARBA" id="ARBA00022737"/>
    </source>
</evidence>
<dbReference type="InterPro" id="IPR028789">
    <property type="entry name" value="Naip"/>
</dbReference>
<dbReference type="SUPFAM" id="SSF57924">
    <property type="entry name" value="Inhibitor of apoptosis (IAP) repeat"/>
    <property type="match status" value="2"/>
</dbReference>
<dbReference type="InterPro" id="IPR007111">
    <property type="entry name" value="NACHT_NTPase"/>
</dbReference>
<evidence type="ECO:0000313" key="8">
    <source>
        <dbReference type="EMBL" id="KAG8598494.1"/>
    </source>
</evidence>
<dbReference type="GO" id="GO:0046872">
    <property type="term" value="F:metal ion binding"/>
    <property type="evidence" value="ECO:0007669"/>
    <property type="project" value="UniProtKB-KW"/>
</dbReference>
<reference evidence="8" key="1">
    <citation type="thesis" date="2020" institute="ProQuest LLC" country="789 East Eisenhower Parkway, Ann Arbor, MI, USA">
        <title>Comparative Genomics and Chromosome Evolution.</title>
        <authorList>
            <person name="Mudd A.B."/>
        </authorList>
    </citation>
    <scope>NUCLEOTIDE SEQUENCE</scope>
    <source>
        <strain evidence="8">237g6f4</strain>
        <tissue evidence="8">Blood</tissue>
    </source>
</reference>
<dbReference type="Proteomes" id="UP000824782">
    <property type="component" value="Unassembled WGS sequence"/>
</dbReference>